<dbReference type="InterPro" id="IPR016558">
    <property type="entry name" value="DNA_primase_lsu_euk"/>
</dbReference>
<dbReference type="SUPFAM" id="SSF140914">
    <property type="entry name" value="PriB N-terminal domain-like"/>
    <property type="match status" value="1"/>
</dbReference>
<comment type="caution">
    <text evidence="13">The sequence shown here is derived from an EMBL/GenBank/DDBJ whole genome shotgun (WGS) entry which is preliminary data.</text>
</comment>
<feature type="domain" description="DNA primase large subunit C-terminal" evidence="12">
    <location>
        <begin position="292"/>
        <end position="458"/>
    </location>
</feature>
<keyword evidence="14" id="KW-1185">Reference proteome</keyword>
<dbReference type="PIRSF" id="PIRSF009449">
    <property type="entry name" value="DNA_primase_large_subunit"/>
    <property type="match status" value="1"/>
</dbReference>
<dbReference type="PANTHER" id="PTHR10537">
    <property type="entry name" value="DNA PRIMASE LARGE SUBUNIT"/>
    <property type="match status" value="1"/>
</dbReference>
<keyword evidence="8 10" id="KW-0411">Iron-sulfur</keyword>
<feature type="binding site" evidence="11">
    <location>
        <position position="379"/>
    </location>
    <ligand>
        <name>[4Fe-4S] cluster</name>
        <dbReference type="ChEBI" id="CHEBI:49883"/>
    </ligand>
</feature>
<dbReference type="GO" id="GO:0006270">
    <property type="term" value="P:DNA replication initiation"/>
    <property type="evidence" value="ECO:0007669"/>
    <property type="project" value="UniProtKB-ARBA"/>
</dbReference>
<dbReference type="FunFam" id="1.20.930.80:FF:000001">
    <property type="entry name" value="DNA primase large subunit"/>
    <property type="match status" value="1"/>
</dbReference>
<evidence type="ECO:0000256" key="6">
    <source>
        <dbReference type="ARBA" id="ARBA00022723"/>
    </source>
</evidence>
<name>A0A9P0LQG8_ACAOB</name>
<evidence type="ECO:0000256" key="10">
    <source>
        <dbReference type="PIRNR" id="PIRNR009449"/>
    </source>
</evidence>
<evidence type="ECO:0000256" key="4">
    <source>
        <dbReference type="ARBA" id="ARBA00022515"/>
    </source>
</evidence>
<comment type="cofactor">
    <cofactor evidence="10">
        <name>[4Fe-4S] cluster</name>
        <dbReference type="ChEBI" id="CHEBI:49883"/>
    </cofactor>
    <text evidence="10">Binds 1 [4Fe-4S] cluster.</text>
</comment>
<dbReference type="EMBL" id="CAKOFQ010007441">
    <property type="protein sequence ID" value="CAH2001260.1"/>
    <property type="molecule type" value="Genomic_DNA"/>
</dbReference>
<dbReference type="Gene3D" id="1.20.930.80">
    <property type="match status" value="1"/>
</dbReference>
<dbReference type="Pfam" id="PF26466">
    <property type="entry name" value="DNA_primase_lrg_N"/>
    <property type="match status" value="1"/>
</dbReference>
<accession>A0A9P0LQG8</accession>
<dbReference type="PANTHER" id="PTHR10537:SF3">
    <property type="entry name" value="DNA PRIMASE LARGE SUBUNIT"/>
    <property type="match status" value="1"/>
</dbReference>
<evidence type="ECO:0000256" key="8">
    <source>
        <dbReference type="ARBA" id="ARBA00023014"/>
    </source>
</evidence>
<dbReference type="AlphaFoldDB" id="A0A9P0LQG8"/>
<feature type="binding site" evidence="11">
    <location>
        <position position="395"/>
    </location>
    <ligand>
        <name>[4Fe-4S] cluster</name>
        <dbReference type="ChEBI" id="CHEBI:49883"/>
    </ligand>
</feature>
<gene>
    <name evidence="13" type="ORF">ACAOBT_LOCUS26079</name>
</gene>
<evidence type="ECO:0000256" key="1">
    <source>
        <dbReference type="ARBA" id="ARBA00010564"/>
    </source>
</evidence>
<dbReference type="Pfam" id="PF04104">
    <property type="entry name" value="DNA_primase_lrg"/>
    <property type="match status" value="1"/>
</dbReference>
<protein>
    <recommendedName>
        <fullName evidence="2 10">DNA primase large subunit</fullName>
    </recommendedName>
</protein>
<dbReference type="GO" id="GO:0046872">
    <property type="term" value="F:metal ion binding"/>
    <property type="evidence" value="ECO:0007669"/>
    <property type="project" value="UniProtKB-UniRule"/>
</dbReference>
<keyword evidence="3 10" id="KW-0004">4Fe-4S</keyword>
<dbReference type="InterPro" id="IPR007238">
    <property type="entry name" value="DNA_primase_lsu_euk/arc"/>
</dbReference>
<sequence length="473" mass="54846">MDTTAGRRKIRKIEKDPEGDFYPHDVNMYIEPPATIVQLAEFEELALERLQLLRVIEQASLKGSKPYSEEWKKTIKEDLSKIGLKKYIRLMSGYNGTNDQDNQARRADHISHFILRLAYCRSEDLRRWFISKEMDWFKIKFLAQTPQGVMDFLKVNNLTYRPISEEEKSLKKNELVTSTPGVTDVSVDATDFYKVPFTDVLLLVKNRRVHVTKGYAYIPTQDLVVCIQTKFRAKLSEALNVSKTIYNHRLPYLDDERINSLLSNLHNMYTGKSYVIDENDTEHIDPAHLDAYAKKQFPLCMRHLHEVLRTQHHLKHKGRLTYGLFLKGIGLSYEDAMDFWRQEFTKKLDSDKFEKQYAYNIKHTYGKVGNMTNYSPYSCVKIITDSVGPGEHHGCPFKHWDASVVKQKLVEHGIGAEGVTSVMDLVTNGHYQIACTKYFEYVHGQAPSTTINHPNQYFQESINLAKEKSSRKN</sequence>
<feature type="binding site" evidence="11">
    <location>
        <position position="435"/>
    </location>
    <ligand>
        <name>[4Fe-4S] cluster</name>
        <dbReference type="ChEBI" id="CHEBI:49883"/>
    </ligand>
</feature>
<dbReference type="InterPro" id="IPR058560">
    <property type="entry name" value="DNA_primase_C"/>
</dbReference>
<comment type="function">
    <text evidence="10">DNA primase is the polymerase that synthesizes small RNA primers for the Okazaki fragments made during discontinuous DNA replication.</text>
</comment>
<evidence type="ECO:0000313" key="14">
    <source>
        <dbReference type="Proteomes" id="UP001152888"/>
    </source>
</evidence>
<dbReference type="Proteomes" id="UP001152888">
    <property type="component" value="Unassembled WGS sequence"/>
</dbReference>
<keyword evidence="4 10" id="KW-0639">Primosome</keyword>
<keyword evidence="5 10" id="KW-0235">DNA replication</keyword>
<comment type="similarity">
    <text evidence="1 10">Belongs to the eukaryotic-type primase large subunit family.</text>
</comment>
<keyword evidence="9 10" id="KW-0238">DNA-binding</keyword>
<dbReference type="GO" id="GO:0006269">
    <property type="term" value="P:DNA replication, synthesis of primer"/>
    <property type="evidence" value="ECO:0007669"/>
    <property type="project" value="UniProtKB-KW"/>
</dbReference>
<proteinExistence type="inferred from homology"/>
<evidence type="ECO:0000256" key="7">
    <source>
        <dbReference type="ARBA" id="ARBA00023004"/>
    </source>
</evidence>
<evidence type="ECO:0000256" key="11">
    <source>
        <dbReference type="PIRSR" id="PIRSR009449-1"/>
    </source>
</evidence>
<keyword evidence="7 10" id="KW-0408">Iron</keyword>
<keyword evidence="6 10" id="KW-0479">Metal-binding</keyword>
<evidence type="ECO:0000256" key="5">
    <source>
        <dbReference type="ARBA" id="ARBA00022705"/>
    </source>
</evidence>
<evidence type="ECO:0000256" key="2">
    <source>
        <dbReference type="ARBA" id="ARBA00019038"/>
    </source>
</evidence>
<evidence type="ECO:0000256" key="3">
    <source>
        <dbReference type="ARBA" id="ARBA00022485"/>
    </source>
</evidence>
<dbReference type="OrthoDB" id="421393at2759"/>
<organism evidence="13 14">
    <name type="scientific">Acanthoscelides obtectus</name>
    <name type="common">Bean weevil</name>
    <name type="synonym">Bruchus obtectus</name>
    <dbReference type="NCBI Taxonomy" id="200917"/>
    <lineage>
        <taxon>Eukaryota</taxon>
        <taxon>Metazoa</taxon>
        <taxon>Ecdysozoa</taxon>
        <taxon>Arthropoda</taxon>
        <taxon>Hexapoda</taxon>
        <taxon>Insecta</taxon>
        <taxon>Pterygota</taxon>
        <taxon>Neoptera</taxon>
        <taxon>Endopterygota</taxon>
        <taxon>Coleoptera</taxon>
        <taxon>Polyphaga</taxon>
        <taxon>Cucujiformia</taxon>
        <taxon>Chrysomeloidea</taxon>
        <taxon>Chrysomelidae</taxon>
        <taxon>Bruchinae</taxon>
        <taxon>Bruchini</taxon>
        <taxon>Acanthoscelides</taxon>
    </lineage>
</organism>
<dbReference type="GO" id="GO:0051539">
    <property type="term" value="F:4 iron, 4 sulfur cluster binding"/>
    <property type="evidence" value="ECO:0007669"/>
    <property type="project" value="UniProtKB-UniRule"/>
</dbReference>
<evidence type="ECO:0000259" key="12">
    <source>
        <dbReference type="Pfam" id="PF04104"/>
    </source>
</evidence>
<evidence type="ECO:0000313" key="13">
    <source>
        <dbReference type="EMBL" id="CAH2001260.1"/>
    </source>
</evidence>
<feature type="binding site" evidence="11">
    <location>
        <position position="300"/>
    </location>
    <ligand>
        <name>[4Fe-4S] cluster</name>
        <dbReference type="ChEBI" id="CHEBI:49883"/>
    </ligand>
</feature>
<dbReference type="CDD" id="cd07322">
    <property type="entry name" value="PriL_PriS_Eukaryotic"/>
    <property type="match status" value="1"/>
</dbReference>
<dbReference type="GO" id="GO:0005658">
    <property type="term" value="C:alpha DNA polymerase:primase complex"/>
    <property type="evidence" value="ECO:0007669"/>
    <property type="project" value="TreeGrafter"/>
</dbReference>
<reference evidence="13" key="1">
    <citation type="submission" date="2022-03" db="EMBL/GenBank/DDBJ databases">
        <authorList>
            <person name="Sayadi A."/>
        </authorList>
    </citation>
    <scope>NUCLEOTIDE SEQUENCE</scope>
</reference>
<dbReference type="GO" id="GO:0003677">
    <property type="term" value="F:DNA binding"/>
    <property type="evidence" value="ECO:0007669"/>
    <property type="project" value="UniProtKB-UniRule"/>
</dbReference>
<evidence type="ECO:0000256" key="9">
    <source>
        <dbReference type="ARBA" id="ARBA00023125"/>
    </source>
</evidence>